<evidence type="ECO:0000313" key="1">
    <source>
        <dbReference type="EMBL" id="KAJ4445835.1"/>
    </source>
</evidence>
<gene>
    <name evidence="1" type="ORF">ANN_12520</name>
</gene>
<reference evidence="1 2" key="1">
    <citation type="journal article" date="2022" name="Allergy">
        <title>Genome assembly and annotation of Periplaneta americana reveal a comprehensive cockroach allergen profile.</title>
        <authorList>
            <person name="Wang L."/>
            <person name="Xiong Q."/>
            <person name="Saelim N."/>
            <person name="Wang L."/>
            <person name="Nong W."/>
            <person name="Wan A.T."/>
            <person name="Shi M."/>
            <person name="Liu X."/>
            <person name="Cao Q."/>
            <person name="Hui J.H.L."/>
            <person name="Sookrung N."/>
            <person name="Leung T.F."/>
            <person name="Tungtrongchitr A."/>
            <person name="Tsui S.K.W."/>
        </authorList>
    </citation>
    <scope>NUCLEOTIDE SEQUENCE [LARGE SCALE GENOMIC DNA]</scope>
    <source>
        <strain evidence="1">PWHHKU_190912</strain>
    </source>
</reference>
<name>A0ABQ8TJ22_PERAM</name>
<accession>A0ABQ8TJ22</accession>
<proteinExistence type="predicted"/>
<organism evidence="1 2">
    <name type="scientific">Periplaneta americana</name>
    <name type="common">American cockroach</name>
    <name type="synonym">Blatta americana</name>
    <dbReference type="NCBI Taxonomy" id="6978"/>
    <lineage>
        <taxon>Eukaryota</taxon>
        <taxon>Metazoa</taxon>
        <taxon>Ecdysozoa</taxon>
        <taxon>Arthropoda</taxon>
        <taxon>Hexapoda</taxon>
        <taxon>Insecta</taxon>
        <taxon>Pterygota</taxon>
        <taxon>Neoptera</taxon>
        <taxon>Polyneoptera</taxon>
        <taxon>Dictyoptera</taxon>
        <taxon>Blattodea</taxon>
        <taxon>Blattoidea</taxon>
        <taxon>Blattidae</taxon>
        <taxon>Blattinae</taxon>
        <taxon>Periplaneta</taxon>
    </lineage>
</organism>
<dbReference type="Proteomes" id="UP001148838">
    <property type="component" value="Unassembled WGS sequence"/>
</dbReference>
<protein>
    <submittedName>
        <fullName evidence="1">Uncharacterized protein</fullName>
    </submittedName>
</protein>
<keyword evidence="2" id="KW-1185">Reference proteome</keyword>
<comment type="caution">
    <text evidence="1">The sequence shown here is derived from an EMBL/GenBank/DDBJ whole genome shotgun (WGS) entry which is preliminary data.</text>
</comment>
<evidence type="ECO:0000313" key="2">
    <source>
        <dbReference type="Proteomes" id="UP001148838"/>
    </source>
</evidence>
<dbReference type="EMBL" id="JAJSOF020000009">
    <property type="protein sequence ID" value="KAJ4445835.1"/>
    <property type="molecule type" value="Genomic_DNA"/>
</dbReference>
<sequence>MLGENLQMIRENTRILLEASKEIGLEVNPEKTNMDALVSRWNKCLYKHGDYVNCLKTNLNITSDSKKAPLKRQLVQEIRGLGGQF</sequence>